<evidence type="ECO:0000256" key="3">
    <source>
        <dbReference type="ARBA" id="ARBA00023002"/>
    </source>
</evidence>
<evidence type="ECO:0000256" key="2">
    <source>
        <dbReference type="ARBA" id="ARBA00022827"/>
    </source>
</evidence>
<accession>A0A6A6Y9N6</accession>
<keyword evidence="1" id="KW-0285">Flavoprotein</keyword>
<reference evidence="7" key="2">
    <citation type="submission" date="2020-04" db="EMBL/GenBank/DDBJ databases">
        <authorList>
            <consortium name="NCBI Genome Project"/>
        </authorList>
    </citation>
    <scope>NUCLEOTIDE SEQUENCE</scope>
    <source>
        <strain evidence="7">CBS 304.34</strain>
    </source>
</reference>
<keyword evidence="6" id="KW-1185">Reference proteome</keyword>
<dbReference type="AlphaFoldDB" id="A0A6A6Y9N6"/>
<dbReference type="OrthoDB" id="2096480at2759"/>
<dbReference type="InterPro" id="IPR050631">
    <property type="entry name" value="PheA/TfdB_FAD_monoxygenase"/>
</dbReference>
<reference evidence="7" key="3">
    <citation type="submission" date="2025-04" db="UniProtKB">
        <authorList>
            <consortium name="RefSeq"/>
        </authorList>
    </citation>
    <scope>IDENTIFICATION</scope>
    <source>
        <strain evidence="7">CBS 304.34</strain>
    </source>
</reference>
<dbReference type="GeneID" id="54467708"/>
<dbReference type="SUPFAM" id="SSF51905">
    <property type="entry name" value="FAD/NAD(P)-binding domain"/>
    <property type="match status" value="1"/>
</dbReference>
<evidence type="ECO:0000259" key="4">
    <source>
        <dbReference type="Pfam" id="PF01494"/>
    </source>
</evidence>
<evidence type="ECO:0000313" key="7">
    <source>
        <dbReference type="RefSeq" id="XP_033571501.1"/>
    </source>
</evidence>
<dbReference type="PANTHER" id="PTHR43476:SF3">
    <property type="entry name" value="FAD-BINDING MONOOXYGENASE"/>
    <property type="match status" value="1"/>
</dbReference>
<dbReference type="Pfam" id="PF01494">
    <property type="entry name" value="FAD_binding_3"/>
    <property type="match status" value="2"/>
</dbReference>
<keyword evidence="3" id="KW-0560">Oxidoreductase</keyword>
<dbReference type="InterPro" id="IPR002938">
    <property type="entry name" value="FAD-bd"/>
</dbReference>
<feature type="domain" description="FAD-binding" evidence="4">
    <location>
        <begin position="4"/>
        <end position="213"/>
    </location>
</feature>
<dbReference type="Gene3D" id="3.50.50.60">
    <property type="entry name" value="FAD/NAD(P)-binding domain"/>
    <property type="match status" value="2"/>
</dbReference>
<protein>
    <submittedName>
        <fullName evidence="5 7">FAD/NAD(P)-binding domain-containing protein</fullName>
    </submittedName>
</protein>
<dbReference type="GO" id="GO:0071949">
    <property type="term" value="F:FAD binding"/>
    <property type="evidence" value="ECO:0007669"/>
    <property type="project" value="InterPro"/>
</dbReference>
<dbReference type="PRINTS" id="PR00420">
    <property type="entry name" value="RNGMNOXGNASE"/>
</dbReference>
<evidence type="ECO:0000313" key="6">
    <source>
        <dbReference type="Proteomes" id="UP000504636"/>
    </source>
</evidence>
<dbReference type="EMBL" id="MU003712">
    <property type="protein sequence ID" value="KAF2804537.1"/>
    <property type="molecule type" value="Genomic_DNA"/>
</dbReference>
<reference evidence="5 7" key="1">
    <citation type="journal article" date="2020" name="Stud. Mycol.">
        <title>101 Dothideomycetes genomes: a test case for predicting lifestyles and emergence of pathogens.</title>
        <authorList>
            <person name="Haridas S."/>
            <person name="Albert R."/>
            <person name="Binder M."/>
            <person name="Bloem J."/>
            <person name="Labutti K."/>
            <person name="Salamov A."/>
            <person name="Andreopoulos B."/>
            <person name="Baker S."/>
            <person name="Barry K."/>
            <person name="Bills G."/>
            <person name="Bluhm B."/>
            <person name="Cannon C."/>
            <person name="Castanera R."/>
            <person name="Culley D."/>
            <person name="Daum C."/>
            <person name="Ezra D."/>
            <person name="Gonzalez J."/>
            <person name="Henrissat B."/>
            <person name="Kuo A."/>
            <person name="Liang C."/>
            <person name="Lipzen A."/>
            <person name="Lutzoni F."/>
            <person name="Magnuson J."/>
            <person name="Mondo S."/>
            <person name="Nolan M."/>
            <person name="Ohm R."/>
            <person name="Pangilinan J."/>
            <person name="Park H.-J."/>
            <person name="Ramirez L."/>
            <person name="Alfaro M."/>
            <person name="Sun H."/>
            <person name="Tritt A."/>
            <person name="Yoshinaga Y."/>
            <person name="Zwiers L.-H."/>
            <person name="Turgeon B."/>
            <person name="Goodwin S."/>
            <person name="Spatafora J."/>
            <person name="Crous P."/>
            <person name="Grigoriev I."/>
        </authorList>
    </citation>
    <scope>NUCLEOTIDE SEQUENCE</scope>
    <source>
        <strain evidence="5 7">CBS 304.34</strain>
    </source>
</reference>
<dbReference type="Proteomes" id="UP000504636">
    <property type="component" value="Unplaced"/>
</dbReference>
<sequence>MERTYVIIVGAGPSGLALALALAHQQVKCILLEANLDICEDPRAIAIAGDTHRILQLLGINQEKMKSFGQPLPSINIHRHSFTAKPFLTINYDKDWLQQGLANGTTVFQPKLEQSLRDLVNASDYADLRTECQVLSCRPSEEGVEATYDNKGTTHQLKGAFLVGADGKRGTVRKDFLEPFGIKQEYGIHEYEATWIAANLRVNAPTPESHPKFPLWNQGFKSDELWDLFWPSGFHFCNHPTMPVAAGRFGPVNERLWRFEYELPQGQMPPNLNEDLQKQLERHLTIQPGYYRGKLITSPVVFPWDCVEIMRCQPALFAHKVVNRWFDNRTILIGDAAHVFPPFGAQGIANGVRDAIALSWRIALMIRLKSGAEIPTRSNRLLYVWSQERRKGVNDSSVETMRNGALMRNKSWIVATVLGILNGYVGVPDGFFQANAHGGSKTAQIWVKATSGSILLTDELFWKPKSIFTLLIVSPIKQNEAEELELMLEAADLPPNILAHEIPEIRFKGSSSSDYPTSKRILQYTVCELSDLEEERIHVFPGYDHTSFRNRLRTEARYVLIRPDFVIYSQASTLKQLVGQLQIAKDMLAT</sequence>
<proteinExistence type="predicted"/>
<evidence type="ECO:0000313" key="5">
    <source>
        <dbReference type="EMBL" id="KAF2804537.1"/>
    </source>
</evidence>
<feature type="domain" description="FAD-binding" evidence="4">
    <location>
        <begin position="308"/>
        <end position="367"/>
    </location>
</feature>
<dbReference type="GO" id="GO:0016491">
    <property type="term" value="F:oxidoreductase activity"/>
    <property type="evidence" value="ECO:0007669"/>
    <property type="project" value="UniProtKB-KW"/>
</dbReference>
<organism evidence="5">
    <name type="scientific">Mytilinidion resinicola</name>
    <dbReference type="NCBI Taxonomy" id="574789"/>
    <lineage>
        <taxon>Eukaryota</taxon>
        <taxon>Fungi</taxon>
        <taxon>Dikarya</taxon>
        <taxon>Ascomycota</taxon>
        <taxon>Pezizomycotina</taxon>
        <taxon>Dothideomycetes</taxon>
        <taxon>Pleosporomycetidae</taxon>
        <taxon>Mytilinidiales</taxon>
        <taxon>Mytilinidiaceae</taxon>
        <taxon>Mytilinidion</taxon>
    </lineage>
</organism>
<dbReference type="RefSeq" id="XP_033571501.1">
    <property type="nucleotide sequence ID" value="XM_033726815.1"/>
</dbReference>
<dbReference type="InterPro" id="IPR036188">
    <property type="entry name" value="FAD/NAD-bd_sf"/>
</dbReference>
<keyword evidence="2" id="KW-0274">FAD</keyword>
<name>A0A6A6Y9N6_9PEZI</name>
<gene>
    <name evidence="5 7" type="ORF">BDZ99DRAFT_544214</name>
</gene>
<dbReference type="PANTHER" id="PTHR43476">
    <property type="entry name" value="3-(3-HYDROXY-PHENYL)PROPIONATE/3-HYDROXYCINNAMIC ACID HYDROXYLASE"/>
    <property type="match status" value="1"/>
</dbReference>
<evidence type="ECO:0000256" key="1">
    <source>
        <dbReference type="ARBA" id="ARBA00022630"/>
    </source>
</evidence>